<dbReference type="Pfam" id="PF02321">
    <property type="entry name" value="OEP"/>
    <property type="match status" value="1"/>
</dbReference>
<comment type="similarity">
    <text evidence="2">Belongs to the outer membrane factor (OMF) (TC 1.B.17) family.</text>
</comment>
<dbReference type="EMBL" id="SEWF01000005">
    <property type="protein sequence ID" value="RYU96863.1"/>
    <property type="molecule type" value="Genomic_DNA"/>
</dbReference>
<reference evidence="8 9" key="1">
    <citation type="submission" date="2019-02" db="EMBL/GenBank/DDBJ databases">
        <title>Bacterial novel species Emticicia sp. 17J42-9 isolated from soil.</title>
        <authorList>
            <person name="Jung H.-Y."/>
        </authorList>
    </citation>
    <scope>NUCLEOTIDE SEQUENCE [LARGE SCALE GENOMIC DNA]</scope>
    <source>
        <strain evidence="8 9">17J42-9</strain>
    </source>
</reference>
<evidence type="ECO:0000256" key="1">
    <source>
        <dbReference type="ARBA" id="ARBA00004442"/>
    </source>
</evidence>
<proteinExistence type="inferred from homology"/>
<evidence type="ECO:0000256" key="6">
    <source>
        <dbReference type="ARBA" id="ARBA00023136"/>
    </source>
</evidence>
<keyword evidence="5" id="KW-0812">Transmembrane</keyword>
<dbReference type="InterPro" id="IPR051906">
    <property type="entry name" value="TolC-like"/>
</dbReference>
<keyword evidence="7" id="KW-0998">Cell outer membrane</keyword>
<keyword evidence="4" id="KW-1134">Transmembrane beta strand</keyword>
<evidence type="ECO:0000256" key="5">
    <source>
        <dbReference type="ARBA" id="ARBA00022692"/>
    </source>
</evidence>
<protein>
    <recommendedName>
        <fullName evidence="10">TolC family protein</fullName>
    </recommendedName>
</protein>
<comment type="subcellular location">
    <subcellularLocation>
        <location evidence="1">Cell outer membrane</location>
    </subcellularLocation>
</comment>
<dbReference type="GO" id="GO:1990281">
    <property type="term" value="C:efflux pump complex"/>
    <property type="evidence" value="ECO:0007669"/>
    <property type="project" value="TreeGrafter"/>
</dbReference>
<organism evidence="8 9">
    <name type="scientific">Emticicia agri</name>
    <dbReference type="NCBI Taxonomy" id="2492393"/>
    <lineage>
        <taxon>Bacteria</taxon>
        <taxon>Pseudomonadati</taxon>
        <taxon>Bacteroidota</taxon>
        <taxon>Cytophagia</taxon>
        <taxon>Cytophagales</taxon>
        <taxon>Leadbetterellaceae</taxon>
        <taxon>Emticicia</taxon>
    </lineage>
</organism>
<sequence>MIFEELANKPLGLTYIERQQTFVDKKMTCLRRLSTVFIAVFILISINTEVHAQVTSVDATLAKAFATDELLPFLIDAALKNSGDIKRFDKSIQMAQANVKINKNSIYSALGLQASYAYGTNYAAVADATASTNFNRLTTTQTGFYNLGVGISLPITTVINRKHLVKTAQMQMEIFGHERESATMAVKQEVIRMYQELKLSQKLLAITTSNKQSSQLNYDLAEKEFLQGQLTVEQLSRVLDMNNKAKIEYEQTVNLFQTNLMQLETFTGTTLASLLKRIK</sequence>
<dbReference type="PANTHER" id="PTHR30026:SF20">
    <property type="entry name" value="OUTER MEMBRANE PROTEIN TOLC"/>
    <property type="match status" value="1"/>
</dbReference>
<dbReference type="OrthoDB" id="823635at2"/>
<dbReference type="InterPro" id="IPR003423">
    <property type="entry name" value="OMP_efflux"/>
</dbReference>
<dbReference type="RefSeq" id="WP_130019818.1">
    <property type="nucleotide sequence ID" value="NZ_SEWF01000005.1"/>
</dbReference>
<dbReference type="Gene3D" id="1.20.1600.10">
    <property type="entry name" value="Outer membrane efflux proteins (OEP)"/>
    <property type="match status" value="1"/>
</dbReference>
<dbReference type="Proteomes" id="UP000293162">
    <property type="component" value="Unassembled WGS sequence"/>
</dbReference>
<evidence type="ECO:0000256" key="2">
    <source>
        <dbReference type="ARBA" id="ARBA00007613"/>
    </source>
</evidence>
<name>A0A4Q5M4M8_9BACT</name>
<comment type="caution">
    <text evidence="8">The sequence shown here is derived from an EMBL/GenBank/DDBJ whole genome shotgun (WGS) entry which is preliminary data.</text>
</comment>
<dbReference type="PANTHER" id="PTHR30026">
    <property type="entry name" value="OUTER MEMBRANE PROTEIN TOLC"/>
    <property type="match status" value="1"/>
</dbReference>
<evidence type="ECO:0000313" key="9">
    <source>
        <dbReference type="Proteomes" id="UP000293162"/>
    </source>
</evidence>
<gene>
    <name evidence="8" type="ORF">EWM59_04870</name>
</gene>
<evidence type="ECO:0008006" key="10">
    <source>
        <dbReference type="Google" id="ProtNLM"/>
    </source>
</evidence>
<keyword evidence="9" id="KW-1185">Reference proteome</keyword>
<evidence type="ECO:0000256" key="7">
    <source>
        <dbReference type="ARBA" id="ARBA00023237"/>
    </source>
</evidence>
<evidence type="ECO:0000313" key="8">
    <source>
        <dbReference type="EMBL" id="RYU96863.1"/>
    </source>
</evidence>
<dbReference type="SUPFAM" id="SSF56954">
    <property type="entry name" value="Outer membrane efflux proteins (OEP)"/>
    <property type="match status" value="1"/>
</dbReference>
<dbReference type="GO" id="GO:0009279">
    <property type="term" value="C:cell outer membrane"/>
    <property type="evidence" value="ECO:0007669"/>
    <property type="project" value="UniProtKB-SubCell"/>
</dbReference>
<keyword evidence="3" id="KW-0813">Transport</keyword>
<dbReference type="GO" id="GO:0015288">
    <property type="term" value="F:porin activity"/>
    <property type="evidence" value="ECO:0007669"/>
    <property type="project" value="TreeGrafter"/>
</dbReference>
<evidence type="ECO:0000256" key="3">
    <source>
        <dbReference type="ARBA" id="ARBA00022448"/>
    </source>
</evidence>
<evidence type="ECO:0000256" key="4">
    <source>
        <dbReference type="ARBA" id="ARBA00022452"/>
    </source>
</evidence>
<accession>A0A4Q5M4M8</accession>
<keyword evidence="6" id="KW-0472">Membrane</keyword>
<dbReference type="AlphaFoldDB" id="A0A4Q5M4M8"/>
<dbReference type="GO" id="GO:0015562">
    <property type="term" value="F:efflux transmembrane transporter activity"/>
    <property type="evidence" value="ECO:0007669"/>
    <property type="project" value="InterPro"/>
</dbReference>